<comment type="similarity">
    <text evidence="9">In the C-terminal section; belongs to the NRP synthetase family.</text>
</comment>
<dbReference type="InterPro" id="IPR016039">
    <property type="entry name" value="Thiolase-like"/>
</dbReference>
<dbReference type="GO" id="GO:1901336">
    <property type="term" value="P:lactone biosynthetic process"/>
    <property type="evidence" value="ECO:0007669"/>
    <property type="project" value="UniProtKB-ARBA"/>
</dbReference>
<dbReference type="SUPFAM" id="SSF52151">
    <property type="entry name" value="FabD/lysophospholipase-like"/>
    <property type="match status" value="1"/>
</dbReference>
<dbReference type="PROSITE" id="PS52019">
    <property type="entry name" value="PKS_MFAS_DH"/>
    <property type="match status" value="1"/>
</dbReference>
<dbReference type="InterPro" id="IPR013968">
    <property type="entry name" value="PKS_KR"/>
</dbReference>
<evidence type="ECO:0000256" key="10">
    <source>
        <dbReference type="PROSITE-ProRule" id="PRU01363"/>
    </source>
</evidence>
<evidence type="ECO:0000259" key="13">
    <source>
        <dbReference type="PROSITE" id="PS52004"/>
    </source>
</evidence>
<dbReference type="VEuPathDB" id="FungiDB:AO090009000070"/>
<keyword evidence="7" id="KW-0560">Oxidoreductase</keyword>
<dbReference type="Pfam" id="PF00109">
    <property type="entry name" value="ketoacyl-synt"/>
    <property type="match status" value="1"/>
</dbReference>
<dbReference type="GO" id="GO:0008168">
    <property type="term" value="F:methyltransferase activity"/>
    <property type="evidence" value="ECO:0007669"/>
    <property type="project" value="UniProtKB-KW"/>
</dbReference>
<reference evidence="15 16" key="1">
    <citation type="submission" date="2016-10" db="EMBL/GenBank/DDBJ databases">
        <title>Genome sequencing of Aspergillus oryzae BCC7051.</title>
        <authorList>
            <person name="Thammarongtham C."/>
            <person name="Vorapreeda T."/>
            <person name="Nookaew I."/>
            <person name="Srisuk T."/>
            <person name="Land M."/>
            <person name="Jeennor S."/>
            <person name="Laoteng K."/>
        </authorList>
    </citation>
    <scope>NUCLEOTIDE SEQUENCE [LARGE SCALE GENOMIC DNA]</scope>
    <source>
        <strain evidence="15 16">BCC7051</strain>
    </source>
</reference>
<protein>
    <submittedName>
        <fullName evidence="15">Carboxylesterase type B</fullName>
    </submittedName>
</protein>
<dbReference type="SUPFAM" id="SSF51735">
    <property type="entry name" value="NAD(P)-binding Rossmann-fold domains"/>
    <property type="match status" value="3"/>
</dbReference>
<feature type="domain" description="Ketosynthase family 3 (KS3)" evidence="13">
    <location>
        <begin position="566"/>
        <end position="985"/>
    </location>
</feature>
<organism evidence="15 16">
    <name type="scientific">Aspergillus oryzae</name>
    <name type="common">Yellow koji mold</name>
    <dbReference type="NCBI Taxonomy" id="5062"/>
    <lineage>
        <taxon>Eukaryota</taxon>
        <taxon>Fungi</taxon>
        <taxon>Dikarya</taxon>
        <taxon>Ascomycota</taxon>
        <taxon>Pezizomycotina</taxon>
        <taxon>Eurotiomycetes</taxon>
        <taxon>Eurotiomycetidae</taxon>
        <taxon>Eurotiales</taxon>
        <taxon>Aspergillaceae</taxon>
        <taxon>Aspergillus</taxon>
        <taxon>Aspergillus subgen. Circumdati</taxon>
    </lineage>
</organism>
<dbReference type="Pfam" id="PF00698">
    <property type="entry name" value="Acyl_transf_1"/>
    <property type="match status" value="1"/>
</dbReference>
<evidence type="ECO:0000256" key="1">
    <source>
        <dbReference type="ARBA" id="ARBA00005964"/>
    </source>
</evidence>
<comment type="caution">
    <text evidence="15">The sequence shown here is derived from an EMBL/GenBank/DDBJ whole genome shotgun (WGS) entry which is preliminary data.</text>
</comment>
<sequence length="3400" mass="378516">MGNVLSGYQSAECEVELFNNAGKIRGLQFDSKSRRYADIPYALPPTGDYRWRKPRPLPESFSYSSPDGTPYDATKFGKVCLQSSYSASVKKQLPQHIFGEDCLRLNIWTPVGKPNETNPKWPVMIWFHGGWFQIGDPSQEESMDPTELISTGQLNAVFVAVGYRLNVFGFLAGEVLREESGGQEVGNYGLWDQRLAMEWVYKNISAFGGDPENITLSGRSAGAYAVQAQTLYDFRGSMDESARSHFRRLVMYSNAIPTQPKTPEDCQPQFDELCEHFKISPEIPGPEKLQRLRQIDAEELCDAVMKLKHHTFRPVTDGVFIHPGIFEYYRDGSFANEFKRRHLRLLIGEVLNEETLYAVTNGPQANRESLELQVSNYYSPSTTSRLLQHYPLPDSDRKEDWEGVFGRIISDGQVRAPSRFLVHNLLQHGVDIKDVWRYLIAYRMSFITEKVAPAAFGVSHAMDRPIWNYSVMHGPNPAERQLMDNWIHDLVAFVNGDNDHSYGTKECDEYKVMTPDGNIEIQKDPPFPEAAEVKEPNSVRRPAPVRLNRDKVTEYVADNVREHPVPFPIAIVGMGMRLPGGVSSGREFWDFLVNKRDGLCRVPETRYNVDAFYDEAREGAVRTKHGYFLEQDIAQVDVGFFGISKLEAEKLDPQQRLLLEVVWECMENAGQTNWQGTNIGCFVGVFGEDWLDLLSKDTQQHDRYRVMSAGDFALSNRLSYEYDLTGPSVTVRTGCSSSMVGLHEACQAIYTGDCSSAIVAGTSLIMSPTMTTTMSENLVLSSSGICRTFDAAADGYGRGEAINAVYIKPLDDALANADPIRAIIRSTAVNCDGKTPSITTPGSKAQERLIRRAYKKAHIEGDDILKTAFFECHGTGTIAGDTAETTGVANIFGEKGIYIGAVKPNVGHSEGASGITSIIKCVLALENKIIPPNVHFQTPNPKIPFESAKLQVPVEPTPWPADRKERISVNSFGIGGTNAHVILDSASSVLRKISPEARLASEPDYQLLVLSAKEKKSLDGQIERITRYIEANTSCLNDLAFTLARRRDHLPYRAFAVTDKDGSLPTFQKAQSTVPCPVFVFTGQGAQWPTMGMGLMGRFPKFREDIHQMDKILTELREAPPWSIEEELSKDEAVSRVGHAEFAQPLCTAIQIALVNMLREWGIVPYAVVGHSSGEIAAAYASGAISARVAIILSYFRGQAVKFLSTSHAGAMAAVGISPDTARAFLEEGVTVACENSPVSVTLSGDKEALDRVLNRIRKDDENAMCKRLRVDVAYHSHHMLRTRQTYESLISPYVCHNSSMVPLYSSVISTPITEPSRLDTMYWSQNLSSPVLFRTAVQGLLDDNGPVKLFLEIGPHSTLAGPLRQIFQAQTSKNRAALYVPTLCRGTEEWQSLLATAGHMFTHSIPIDLSNIIPNGAALHDLPPYFWKHGERFWNESRLANHWRLRQEPHHELLGSRVLESSSVEPSWRNILHIDQVPWLGDHKIGKDVVFPCAGYVAMVGEAIRQITELTEYSVRNVFMRAALTLETSIATEIITSLRPARLADNIDSVWYDFTISAYQNSTWKKHCIGQVRPTSDQTFKAKRITPYPRLVRSEKWYNALEKRGLEYGPQFRGLEQISASPSSYQAAATLQDDESLYVSHYSLHPIIIDESLQLLSVAATHGIPRRMTRLAIPTAIEELYVGNGRGTMSLNVSCDTSGGMMRGNAVLVSDDQVVLSLHHGIFFSIQDPDIGNPQLPVAATIHWGPHIDFVPAEKLFSSSQNFLEGRRRVVRLVGLYGVEYYYQTRSSQPTQAHLSKWLSWITSNYKYMRDNAPVLVPELRDICSLSPAERAAEIEGLKSMQPQDFGYPFYVLCSRILGSIHKLLGGQLEPIDLLVEDGALKYFYEQSALNGSWHEFASLLGHSYPQLRVLEVGGGTGGDTLIALKGFTMDHSNRLYSTYTFTDISPGFLLEAKERYKSYPAMEYATLDISRDPVEQGFEPESYDLIIAANVIHATPRISETLRNVRRLLVPGGRLLLIELACTIPIIDYIMGILPGWWLGEGDGREERPYMSVDKWHDKLLDAGFTGVEAFRYDNEPPYHLNAQILSRVPSAKSPEKGEVSLLYLTEIHDWARELARDLEKAGYSVHWCTLKQVPSSGANIISVIDLEGPFFHELSPADFESFQSYVSRLADRHLLWVTRFVQMECDDPRYALVLGLARTIRHEIMPQFATIEIDQVERASLQPVVQVFERLLSQLDDPGAAPEYEFAVREGSVHTPRFQFNSFEEQVGAGESQGPRMLDIEAYAMLDSLTWTCADMTSNDLEKEEVEVDIKYVGLNFRDLMVVMGLMGDMAQVGLEASGIVRRVGSAVHQFSPGDRIMISHLGLMCTRTVVRTERCVQIPDNISLEDAATIPCVYATVVYSLITVGGLKRGQSVLIHSACGGVGLAAVQLCQLIGAVIYATVGSEDKARHLVDNFKIPADHIFDSRSSSFLQGVLRKTDGRGVDLVLNSLSGDLLHASWQCVAKLGKMLELGKRDFLGHGLLEMDRFLDNRSFIGIDLLQVLDENIGVLQEMIGCVMEYFQEGKAGPINPVTVFDAANVVKAFRYMQSGQHMGKIIVKMPDLPLALPVARVHEMAAYFPANASYLLVGGLGGLGRAVATWMVEKGVRHLVFLSRTGANTFESSSFIKTLECQGCDAITVVGNVGYIDDVQRAVSAAKTPIAGVIQLSMVLKDQSLHNMVHEEWVAALYPKVKGTWNLHHVLKDKPLDFFLLMGSMAGIIGWPGQANYGAANAFLDAFVKYRQSLHLPAHAIDLGLMGDIGYASEASLVPTLEASQSNSLRVLDERQFLWAVEVAVLAQRFQCPNQVVVGLGTTRTLSSADFASNWIKEARFGIWKNIIATMEQPAEASRADELREHMEAIKNNPSLLDRPETEERIVIELGRLIASYTSRPEDMTIEELSNIPIDSLMTFEIRTWFRRHAGIEITLVEVSNSGTVGGLGKIAVQKLRDKHTCKGHKGSESQDGDSDGSEKEPSYHDDLTLAKTMRPISNNIPDWTSESEGNVFFTGATGFLGAFLLSELIALPHIKQIACLVRANTSDMGHTRIKQTFANYGLPVDFRSKVIAIPGDVTKRNLGLRPETFSHLAQWSSVIFHFAGGPNVLGLLETLRLANTERLKPIHYCSSISACGISENLIGPVPEDVRPRPESQNVAQSIGYTQSKFVAESIVWDAIENGFAIAIYRPSLVTGHSRTGVCKKEDIINRLLSNCIRLGCYPHPPQQRFHFIPVDFACSAVSRISLNRSSFGHAFNITQPDQDKVITLGEVYTILNNYSPTPLVSIPTAEFIKRLTKKRDSLIKVSSSILAERLAGHRIWWDDWEYMAAYGTENLRRAMTDHPDIIGLKPVPELLKVYYNFWSRVD</sequence>
<dbReference type="InterPro" id="IPR032821">
    <property type="entry name" value="PKS_assoc"/>
</dbReference>
<dbReference type="GO" id="GO:0016491">
    <property type="term" value="F:oxidoreductase activity"/>
    <property type="evidence" value="ECO:0007669"/>
    <property type="project" value="UniProtKB-KW"/>
</dbReference>
<dbReference type="CDD" id="cd00833">
    <property type="entry name" value="PKS"/>
    <property type="match status" value="1"/>
</dbReference>
<dbReference type="Gene3D" id="3.30.70.3290">
    <property type="match status" value="1"/>
</dbReference>
<dbReference type="InterPro" id="IPR016035">
    <property type="entry name" value="Acyl_Trfase/lysoPLipase"/>
</dbReference>
<dbReference type="CDD" id="cd02440">
    <property type="entry name" value="AdoMet_MTases"/>
    <property type="match status" value="1"/>
</dbReference>
<dbReference type="InterPro" id="IPR029058">
    <property type="entry name" value="AB_hydrolase_fold"/>
</dbReference>
<dbReference type="InterPro" id="IPR049552">
    <property type="entry name" value="PKS_DH_N"/>
</dbReference>
<dbReference type="InterPro" id="IPR011032">
    <property type="entry name" value="GroES-like_sf"/>
</dbReference>
<proteinExistence type="inferred from homology"/>
<dbReference type="InterPro" id="IPR056501">
    <property type="entry name" value="NAD-bd_HRPKS_sdrA"/>
</dbReference>
<evidence type="ECO:0000256" key="3">
    <source>
        <dbReference type="ARBA" id="ARBA00022553"/>
    </source>
</evidence>
<keyword evidence="4" id="KW-0489">Methyltransferase</keyword>
<dbReference type="SMART" id="SM00822">
    <property type="entry name" value="PKS_KR"/>
    <property type="match status" value="1"/>
</dbReference>
<dbReference type="InterPro" id="IPR036291">
    <property type="entry name" value="NAD(P)-bd_dom_sf"/>
</dbReference>
<dbReference type="Pfam" id="PF14765">
    <property type="entry name" value="PS-DH"/>
    <property type="match status" value="1"/>
</dbReference>
<dbReference type="SMART" id="SM00829">
    <property type="entry name" value="PKS_ER"/>
    <property type="match status" value="1"/>
</dbReference>
<dbReference type="InterPro" id="IPR013217">
    <property type="entry name" value="Methyltransf_12"/>
</dbReference>
<dbReference type="Gene3D" id="3.40.47.10">
    <property type="match status" value="1"/>
</dbReference>
<accession>A0A1S9D6M0</accession>
<dbReference type="Gene3D" id="3.40.50.1820">
    <property type="entry name" value="alpha/beta hydrolase"/>
    <property type="match status" value="1"/>
</dbReference>
<dbReference type="InterPro" id="IPR002018">
    <property type="entry name" value="CarbesteraseB"/>
</dbReference>
<dbReference type="SMART" id="SM00826">
    <property type="entry name" value="PKS_DH"/>
    <property type="match status" value="1"/>
</dbReference>
<dbReference type="InterPro" id="IPR029063">
    <property type="entry name" value="SAM-dependent_MTases_sf"/>
</dbReference>
<dbReference type="InterPro" id="IPR014043">
    <property type="entry name" value="Acyl_transferase_dom"/>
</dbReference>
<evidence type="ECO:0000256" key="7">
    <source>
        <dbReference type="ARBA" id="ARBA00023002"/>
    </source>
</evidence>
<dbReference type="PROSITE" id="PS50075">
    <property type="entry name" value="CARRIER"/>
    <property type="match status" value="1"/>
</dbReference>
<dbReference type="InterPro" id="IPR016036">
    <property type="entry name" value="Malonyl_transacylase_ACP-bd"/>
</dbReference>
<dbReference type="SMART" id="SM00827">
    <property type="entry name" value="PKS_AT"/>
    <property type="match status" value="1"/>
</dbReference>
<evidence type="ECO:0000256" key="11">
    <source>
        <dbReference type="SAM" id="MobiDB-lite"/>
    </source>
</evidence>
<feature type="active site" description="Proton donor; for dehydratase activity" evidence="10">
    <location>
        <position position="1651"/>
    </location>
</feature>
<dbReference type="OrthoDB" id="329835at2759"/>
<dbReference type="Pfam" id="PF21089">
    <property type="entry name" value="PKS_DH_N"/>
    <property type="match status" value="1"/>
</dbReference>
<dbReference type="FunFam" id="3.40.50.720:FF:000209">
    <property type="entry name" value="Polyketide synthase Pks12"/>
    <property type="match status" value="1"/>
</dbReference>
<dbReference type="Pfam" id="PF08242">
    <property type="entry name" value="Methyltransf_12"/>
    <property type="match status" value="1"/>
</dbReference>
<evidence type="ECO:0000256" key="8">
    <source>
        <dbReference type="ARBA" id="ARBA00023268"/>
    </source>
</evidence>
<feature type="region of interest" description="N-terminal hotdog fold" evidence="10">
    <location>
        <begin position="1452"/>
        <end position="1580"/>
    </location>
</feature>
<keyword evidence="3" id="KW-0597">Phosphoprotein</keyword>
<keyword evidence="2" id="KW-0596">Phosphopantetheine</keyword>
<dbReference type="CDD" id="cd05195">
    <property type="entry name" value="enoyl_red"/>
    <property type="match status" value="1"/>
</dbReference>
<dbReference type="PROSITE" id="PS52004">
    <property type="entry name" value="KS3_2"/>
    <property type="match status" value="1"/>
</dbReference>
<dbReference type="InterPro" id="IPR001227">
    <property type="entry name" value="Ac_transferase_dom_sf"/>
</dbReference>
<dbReference type="Gene3D" id="3.40.366.10">
    <property type="entry name" value="Malonyl-Coenzyme A Acyl Carrier Protein, domain 2"/>
    <property type="match status" value="1"/>
</dbReference>
<dbReference type="SUPFAM" id="SSF53901">
    <property type="entry name" value="Thiolase-like"/>
    <property type="match status" value="1"/>
</dbReference>
<dbReference type="InterPro" id="IPR009081">
    <property type="entry name" value="PP-bd_ACP"/>
</dbReference>
<dbReference type="Gene3D" id="3.40.50.150">
    <property type="entry name" value="Vaccinia Virus protein VP39"/>
    <property type="match status" value="1"/>
</dbReference>
<dbReference type="Proteomes" id="UP000190312">
    <property type="component" value="Unassembled WGS sequence"/>
</dbReference>
<dbReference type="InterPro" id="IPR013120">
    <property type="entry name" value="FAR_NAD-bd"/>
</dbReference>
<dbReference type="Pfam" id="PF16197">
    <property type="entry name" value="KAsynt_C_assoc"/>
    <property type="match status" value="1"/>
</dbReference>
<dbReference type="SUPFAM" id="SSF55048">
    <property type="entry name" value="Probable ACP-binding domain of malonyl-CoA ACP transacylase"/>
    <property type="match status" value="1"/>
</dbReference>
<feature type="active site" description="Proton acceptor; for dehydratase activity" evidence="10">
    <location>
        <position position="1484"/>
    </location>
</feature>
<dbReference type="GO" id="GO:0004312">
    <property type="term" value="F:fatty acid synthase activity"/>
    <property type="evidence" value="ECO:0007669"/>
    <property type="project" value="TreeGrafter"/>
</dbReference>
<evidence type="ECO:0000259" key="14">
    <source>
        <dbReference type="PROSITE" id="PS52019"/>
    </source>
</evidence>
<evidence type="ECO:0000256" key="4">
    <source>
        <dbReference type="ARBA" id="ARBA00022603"/>
    </source>
</evidence>
<feature type="domain" description="PKS/mFAS DH" evidence="14">
    <location>
        <begin position="1452"/>
        <end position="1743"/>
    </location>
</feature>
<dbReference type="Gene3D" id="3.90.180.10">
    <property type="entry name" value="Medium-chain alcohol dehydrogenases, catalytic domain"/>
    <property type="match status" value="1"/>
</dbReference>
<dbReference type="eggNOG" id="KOG1202">
    <property type="taxonomic scope" value="Eukaryota"/>
</dbReference>
<dbReference type="InterPro" id="IPR013154">
    <property type="entry name" value="ADH-like_N"/>
</dbReference>
<evidence type="ECO:0000313" key="15">
    <source>
        <dbReference type="EMBL" id="OOO04444.1"/>
    </source>
</evidence>
<dbReference type="eggNOG" id="KOG1178">
    <property type="taxonomic scope" value="Eukaryota"/>
</dbReference>
<dbReference type="InterPro" id="IPR014030">
    <property type="entry name" value="Ketoacyl_synth_N"/>
</dbReference>
<feature type="region of interest" description="Disordered" evidence="11">
    <location>
        <begin position="2995"/>
        <end position="3017"/>
    </location>
</feature>
<dbReference type="InterPro" id="IPR042104">
    <property type="entry name" value="PKS_dehydratase_sf"/>
</dbReference>
<dbReference type="InterPro" id="IPR020807">
    <property type="entry name" value="PKS_DH"/>
</dbReference>
<dbReference type="InterPro" id="IPR020841">
    <property type="entry name" value="PKS_Beta-ketoAc_synthase_dom"/>
</dbReference>
<comment type="similarity">
    <text evidence="1">Belongs to the type-B carboxylesterase/lipase family.</text>
</comment>
<dbReference type="Pfam" id="PF08240">
    <property type="entry name" value="ADH_N"/>
    <property type="match status" value="1"/>
</dbReference>
<dbReference type="GO" id="GO:0016787">
    <property type="term" value="F:hydrolase activity"/>
    <property type="evidence" value="ECO:0007669"/>
    <property type="project" value="UniProtKB-KW"/>
</dbReference>
<dbReference type="InterPro" id="IPR049551">
    <property type="entry name" value="PKS_DH_C"/>
</dbReference>
<keyword evidence="8" id="KW-0511">Multifunctional enzyme</keyword>
<evidence type="ECO:0000259" key="12">
    <source>
        <dbReference type="PROSITE" id="PS50075"/>
    </source>
</evidence>
<evidence type="ECO:0000256" key="2">
    <source>
        <dbReference type="ARBA" id="ARBA00022450"/>
    </source>
</evidence>
<evidence type="ECO:0000256" key="6">
    <source>
        <dbReference type="ARBA" id="ARBA00022801"/>
    </source>
</evidence>
<dbReference type="EMBL" id="MKZY01000011">
    <property type="protein sequence ID" value="OOO04444.1"/>
    <property type="molecule type" value="Genomic_DNA"/>
</dbReference>
<dbReference type="GO" id="GO:0032259">
    <property type="term" value="P:methylation"/>
    <property type="evidence" value="ECO:0007669"/>
    <property type="project" value="UniProtKB-KW"/>
</dbReference>
<evidence type="ECO:0000313" key="16">
    <source>
        <dbReference type="Proteomes" id="UP000190312"/>
    </source>
</evidence>
<dbReference type="InterPro" id="IPR057326">
    <property type="entry name" value="KR_dom"/>
</dbReference>
<evidence type="ECO:0000256" key="5">
    <source>
        <dbReference type="ARBA" id="ARBA00022679"/>
    </source>
</evidence>
<dbReference type="PANTHER" id="PTHR43775">
    <property type="entry name" value="FATTY ACID SYNTHASE"/>
    <property type="match status" value="1"/>
</dbReference>
<dbReference type="Pfam" id="PF07993">
    <property type="entry name" value="NAD_binding_4"/>
    <property type="match status" value="1"/>
</dbReference>
<dbReference type="SUPFAM" id="SSF53335">
    <property type="entry name" value="S-adenosyl-L-methionine-dependent methyltransferases"/>
    <property type="match status" value="1"/>
</dbReference>
<dbReference type="VEuPathDB" id="FungiDB:AO090009000071"/>
<feature type="region of interest" description="C-terminal hotdog fold" evidence="10">
    <location>
        <begin position="1590"/>
        <end position="1743"/>
    </location>
</feature>
<dbReference type="InterPro" id="IPR014031">
    <property type="entry name" value="Ketoacyl_synth_C"/>
</dbReference>
<dbReference type="Pfam" id="PF00135">
    <property type="entry name" value="COesterase"/>
    <property type="match status" value="1"/>
</dbReference>
<dbReference type="Gene3D" id="3.10.129.110">
    <property type="entry name" value="Polyketide synthase dehydratase"/>
    <property type="match status" value="1"/>
</dbReference>
<dbReference type="InterPro" id="IPR050091">
    <property type="entry name" value="PKS_NRPS_Biosynth_Enz"/>
</dbReference>
<dbReference type="SUPFAM" id="SSF53474">
    <property type="entry name" value="alpha/beta-Hydrolases"/>
    <property type="match status" value="1"/>
</dbReference>
<dbReference type="Pfam" id="PF08659">
    <property type="entry name" value="KR"/>
    <property type="match status" value="1"/>
</dbReference>
<keyword evidence="5" id="KW-0808">Transferase</keyword>
<name>A0A1S9D6M0_ASPOZ</name>
<dbReference type="Pfam" id="PF02801">
    <property type="entry name" value="Ketoacyl-synt_C"/>
    <property type="match status" value="1"/>
</dbReference>
<evidence type="ECO:0000256" key="9">
    <source>
        <dbReference type="ARBA" id="ARBA00029443"/>
    </source>
</evidence>
<keyword evidence="6" id="KW-0378">Hydrolase</keyword>
<gene>
    <name evidence="15" type="ORF">OAory_01052910</name>
</gene>
<dbReference type="InterPro" id="IPR019826">
    <property type="entry name" value="Carboxylesterase_B_AS"/>
</dbReference>
<dbReference type="Gene3D" id="3.40.50.720">
    <property type="entry name" value="NAD(P)-binding Rossmann-like Domain"/>
    <property type="match status" value="4"/>
</dbReference>
<dbReference type="InterPro" id="IPR049900">
    <property type="entry name" value="PKS_mFAS_DH"/>
</dbReference>
<feature type="domain" description="Carrier" evidence="12">
    <location>
        <begin position="2914"/>
        <end position="2989"/>
    </location>
</feature>
<dbReference type="InterPro" id="IPR020843">
    <property type="entry name" value="ER"/>
</dbReference>
<dbReference type="Pfam" id="PF13602">
    <property type="entry name" value="ADH_zinc_N_2"/>
    <property type="match status" value="1"/>
</dbReference>
<dbReference type="Pfam" id="PF23114">
    <property type="entry name" value="NAD-bd_HRPKS_sdrA"/>
    <property type="match status" value="1"/>
</dbReference>
<dbReference type="PROSITE" id="PS00122">
    <property type="entry name" value="CARBOXYLESTERASE_B_1"/>
    <property type="match status" value="1"/>
</dbReference>
<dbReference type="PANTHER" id="PTHR43775:SF49">
    <property type="entry name" value="SYNTHASE, PUTATIVE (JCVI)-RELATED"/>
    <property type="match status" value="1"/>
</dbReference>
<dbReference type="SUPFAM" id="SSF50129">
    <property type="entry name" value="GroES-like"/>
    <property type="match status" value="1"/>
</dbReference>
<dbReference type="GO" id="GO:0044550">
    <property type="term" value="P:secondary metabolite biosynthetic process"/>
    <property type="evidence" value="ECO:0007669"/>
    <property type="project" value="TreeGrafter"/>
</dbReference>
<dbReference type="SMART" id="SM00825">
    <property type="entry name" value="PKS_KS"/>
    <property type="match status" value="1"/>
</dbReference>
<dbReference type="GO" id="GO:0006633">
    <property type="term" value="P:fatty acid biosynthetic process"/>
    <property type="evidence" value="ECO:0007669"/>
    <property type="project" value="TreeGrafter"/>
</dbReference>